<organism evidence="1 2">
    <name type="scientific">Ciona intestinalis</name>
    <name type="common">Transparent sea squirt</name>
    <name type="synonym">Ascidia intestinalis</name>
    <dbReference type="NCBI Taxonomy" id="7719"/>
    <lineage>
        <taxon>Eukaryota</taxon>
        <taxon>Metazoa</taxon>
        <taxon>Chordata</taxon>
        <taxon>Tunicata</taxon>
        <taxon>Ascidiacea</taxon>
        <taxon>Phlebobranchia</taxon>
        <taxon>Cionidae</taxon>
        <taxon>Ciona</taxon>
    </lineage>
</organism>
<protein>
    <submittedName>
        <fullName evidence="1">Uncharacterized protein</fullName>
    </submittedName>
</protein>
<accession>H2XZE4</accession>
<dbReference type="InParanoid" id="H2XZE4"/>
<dbReference type="HOGENOM" id="CLU_1392985_0_0_1"/>
<proteinExistence type="predicted"/>
<keyword evidence="2" id="KW-1185">Reference proteome</keyword>
<dbReference type="Ensembl" id="ENSCINT00000030741.1">
    <property type="protein sequence ID" value="ENSCINP00000035028.1"/>
    <property type="gene ID" value="ENSCING00000023039.1"/>
</dbReference>
<reference evidence="2" key="1">
    <citation type="journal article" date="2002" name="Science">
        <title>The draft genome of Ciona intestinalis: insights into chordate and vertebrate origins.</title>
        <authorList>
            <person name="Dehal P."/>
            <person name="Satou Y."/>
            <person name="Campbell R.K."/>
            <person name="Chapman J."/>
            <person name="Degnan B."/>
            <person name="De Tomaso A."/>
            <person name="Davidson B."/>
            <person name="Di Gregorio A."/>
            <person name="Gelpke M."/>
            <person name="Goodstein D.M."/>
            <person name="Harafuji N."/>
            <person name="Hastings K.E."/>
            <person name="Ho I."/>
            <person name="Hotta K."/>
            <person name="Huang W."/>
            <person name="Kawashima T."/>
            <person name="Lemaire P."/>
            <person name="Martinez D."/>
            <person name="Meinertzhagen I.A."/>
            <person name="Necula S."/>
            <person name="Nonaka M."/>
            <person name="Putnam N."/>
            <person name="Rash S."/>
            <person name="Saiga H."/>
            <person name="Satake M."/>
            <person name="Terry A."/>
            <person name="Yamada L."/>
            <person name="Wang H.G."/>
            <person name="Awazu S."/>
            <person name="Azumi K."/>
            <person name="Boore J."/>
            <person name="Branno M."/>
            <person name="Chin-Bow S."/>
            <person name="DeSantis R."/>
            <person name="Doyle S."/>
            <person name="Francino P."/>
            <person name="Keys D.N."/>
            <person name="Haga S."/>
            <person name="Hayashi H."/>
            <person name="Hino K."/>
            <person name="Imai K.S."/>
            <person name="Inaba K."/>
            <person name="Kano S."/>
            <person name="Kobayashi K."/>
            <person name="Kobayashi M."/>
            <person name="Lee B.I."/>
            <person name="Makabe K.W."/>
            <person name="Manohar C."/>
            <person name="Matassi G."/>
            <person name="Medina M."/>
            <person name="Mochizuki Y."/>
            <person name="Mount S."/>
            <person name="Morishita T."/>
            <person name="Miura S."/>
            <person name="Nakayama A."/>
            <person name="Nishizaka S."/>
            <person name="Nomoto H."/>
            <person name="Ohta F."/>
            <person name="Oishi K."/>
            <person name="Rigoutsos I."/>
            <person name="Sano M."/>
            <person name="Sasaki A."/>
            <person name="Sasakura Y."/>
            <person name="Shoguchi E."/>
            <person name="Shin-i T."/>
            <person name="Spagnuolo A."/>
            <person name="Stainier D."/>
            <person name="Suzuki M.M."/>
            <person name="Tassy O."/>
            <person name="Takatori N."/>
            <person name="Tokuoka M."/>
            <person name="Yagi K."/>
            <person name="Yoshizaki F."/>
            <person name="Wada S."/>
            <person name="Zhang C."/>
            <person name="Hyatt P.D."/>
            <person name="Larimer F."/>
            <person name="Detter C."/>
            <person name="Doggett N."/>
            <person name="Glavina T."/>
            <person name="Hawkins T."/>
            <person name="Richardson P."/>
            <person name="Lucas S."/>
            <person name="Kohara Y."/>
            <person name="Levine M."/>
            <person name="Satoh N."/>
            <person name="Rokhsar D.S."/>
        </authorList>
    </citation>
    <scope>NUCLEOTIDE SEQUENCE [LARGE SCALE GENOMIC DNA]</scope>
</reference>
<name>H2XZE4_CIOIN</name>
<dbReference type="EMBL" id="EAAA01001744">
    <property type="status" value="NOT_ANNOTATED_CDS"/>
    <property type="molecule type" value="Genomic_DNA"/>
</dbReference>
<dbReference type="Proteomes" id="UP000008144">
    <property type="component" value="Chromosome 3"/>
</dbReference>
<dbReference type="AlphaFoldDB" id="H2XZE4"/>
<dbReference type="GeneTree" id="ENSGT00940000154225"/>
<evidence type="ECO:0000313" key="1">
    <source>
        <dbReference type="Ensembl" id="ENSCINP00000035028.1"/>
    </source>
</evidence>
<reference evidence="1" key="2">
    <citation type="journal article" date="2008" name="Genome Biol.">
        <title>Improved genome assembly and evidence-based global gene model set for the chordate Ciona intestinalis: new insight into intron and operon populations.</title>
        <authorList>
            <person name="Satou Y."/>
            <person name="Mineta K."/>
            <person name="Ogasawara M."/>
            <person name="Sasakura Y."/>
            <person name="Shoguchi E."/>
            <person name="Ueno K."/>
            <person name="Yamada L."/>
            <person name="Matsumoto J."/>
            <person name="Wasserscheid J."/>
            <person name="Dewar K."/>
            <person name="Wiley G.B."/>
            <person name="Macmil S.L."/>
            <person name="Roe B.A."/>
            <person name="Zeller R.W."/>
            <person name="Hastings K.E."/>
            <person name="Lemaire P."/>
            <person name="Lindquist E."/>
            <person name="Endo T."/>
            <person name="Hotta K."/>
            <person name="Inaba K."/>
        </authorList>
    </citation>
    <scope>NUCLEOTIDE SEQUENCE [LARGE SCALE GENOMIC DNA]</scope>
    <source>
        <strain evidence="1">wild type</strain>
    </source>
</reference>
<sequence>MKGTFKSEYNNLNNALTRAYISRFKAKMLLMLAGKNISEILVTKLMSGSVIVLYELILNEAQGSPVLSQQDLLVTISQAISSGQFNTSLFDGTPTTSSDVSSGCPVRNITDVNIAGLNSESFKSTLTCSSELVGISIDVCNLTNAGLSPSDLVLAGPGDSLTNVNAMCRPRILSLPDGSLTATFLLFNILSCGYRS</sequence>
<reference evidence="1" key="4">
    <citation type="submission" date="2025-09" db="UniProtKB">
        <authorList>
            <consortium name="Ensembl"/>
        </authorList>
    </citation>
    <scope>IDENTIFICATION</scope>
</reference>
<evidence type="ECO:0000313" key="2">
    <source>
        <dbReference type="Proteomes" id="UP000008144"/>
    </source>
</evidence>
<reference evidence="1" key="3">
    <citation type="submission" date="2025-08" db="UniProtKB">
        <authorList>
            <consortium name="Ensembl"/>
        </authorList>
    </citation>
    <scope>IDENTIFICATION</scope>
</reference>